<evidence type="ECO:0000256" key="6">
    <source>
        <dbReference type="ARBA" id="ARBA00022989"/>
    </source>
</evidence>
<comment type="subcellular location">
    <subcellularLocation>
        <location evidence="1">Cell inner membrane</location>
        <topology evidence="1">Multi-pass membrane protein</topology>
    </subcellularLocation>
    <subcellularLocation>
        <location evidence="8">Cell membrane</location>
        <topology evidence="8">Multi-pass membrane protein</topology>
    </subcellularLocation>
</comment>
<dbReference type="SUPFAM" id="SSF161098">
    <property type="entry name" value="MetI-like"/>
    <property type="match status" value="1"/>
</dbReference>
<keyword evidence="6 8" id="KW-1133">Transmembrane helix</keyword>
<feature type="transmembrane region" description="Helical" evidence="8">
    <location>
        <begin position="184"/>
        <end position="206"/>
    </location>
</feature>
<evidence type="ECO:0000256" key="1">
    <source>
        <dbReference type="ARBA" id="ARBA00004429"/>
    </source>
</evidence>
<dbReference type="Proteomes" id="UP001151088">
    <property type="component" value="Unassembled WGS sequence"/>
</dbReference>
<comment type="caution">
    <text evidence="10">The sequence shown here is derived from an EMBL/GenBank/DDBJ whole genome shotgun (WGS) entry which is preliminary data.</text>
</comment>
<dbReference type="GO" id="GO:0006865">
    <property type="term" value="P:amino acid transport"/>
    <property type="evidence" value="ECO:0007669"/>
    <property type="project" value="TreeGrafter"/>
</dbReference>
<name>A0A9X2P9D9_9HYPH</name>
<comment type="similarity">
    <text evidence="2">Belongs to the binding-protein-dependent transport system permease family. HisMQ subfamily.</text>
</comment>
<dbReference type="InterPro" id="IPR010065">
    <property type="entry name" value="AA_ABC_transptr_permease_3TM"/>
</dbReference>
<feature type="transmembrane region" description="Helical" evidence="8">
    <location>
        <begin position="20"/>
        <end position="42"/>
    </location>
</feature>
<accession>A0A9X2P9D9</accession>
<dbReference type="Pfam" id="PF00528">
    <property type="entry name" value="BPD_transp_1"/>
    <property type="match status" value="1"/>
</dbReference>
<feature type="transmembrane region" description="Helical" evidence="8">
    <location>
        <begin position="81"/>
        <end position="103"/>
    </location>
</feature>
<dbReference type="InterPro" id="IPR035906">
    <property type="entry name" value="MetI-like_sf"/>
</dbReference>
<evidence type="ECO:0000256" key="8">
    <source>
        <dbReference type="RuleBase" id="RU363032"/>
    </source>
</evidence>
<dbReference type="RefSeq" id="WP_258731406.1">
    <property type="nucleotide sequence ID" value="NZ_JANTHY010000001.1"/>
</dbReference>
<organism evidence="10 11">
    <name type="scientific">Ancylobacter mangrovi</name>
    <dbReference type="NCBI Taxonomy" id="2972472"/>
    <lineage>
        <taxon>Bacteria</taxon>
        <taxon>Pseudomonadati</taxon>
        <taxon>Pseudomonadota</taxon>
        <taxon>Alphaproteobacteria</taxon>
        <taxon>Hyphomicrobiales</taxon>
        <taxon>Xanthobacteraceae</taxon>
        <taxon>Ancylobacter</taxon>
    </lineage>
</organism>
<keyword evidence="4" id="KW-1003">Cell membrane</keyword>
<dbReference type="EMBL" id="JANTHZ010000001">
    <property type="protein sequence ID" value="MCS0494456.1"/>
    <property type="molecule type" value="Genomic_DNA"/>
</dbReference>
<evidence type="ECO:0000313" key="11">
    <source>
        <dbReference type="Proteomes" id="UP001151088"/>
    </source>
</evidence>
<dbReference type="Gene3D" id="1.10.3720.10">
    <property type="entry name" value="MetI-like"/>
    <property type="match status" value="1"/>
</dbReference>
<keyword evidence="11" id="KW-1185">Reference proteome</keyword>
<gene>
    <name evidence="10" type="ORF">NVS89_05050</name>
</gene>
<evidence type="ECO:0000259" key="9">
    <source>
        <dbReference type="PROSITE" id="PS50928"/>
    </source>
</evidence>
<sequence>MHETYGLLEYMPSVFRALGLTIWLSWLSLIIGAVGGLVLALMRTSGWRVLSVPALLYVEIFRSIPILIILFFFFYGAPLVLGINVSAFAAATAALSAHASALMTEVIRAGIESVGRGQWEAAQSSGMTYGQVMRHVVGPQSMQVILPPSVNIYIMILKESSIASIIGYVELTATGLLIREAHGGGFAILGIIAILYFIVCYAISLAGGALERRMKIAGSGLHMDGTR</sequence>
<evidence type="ECO:0000256" key="7">
    <source>
        <dbReference type="ARBA" id="ARBA00023136"/>
    </source>
</evidence>
<keyword evidence="7 8" id="KW-0472">Membrane</keyword>
<dbReference type="PROSITE" id="PS50928">
    <property type="entry name" value="ABC_TM1"/>
    <property type="match status" value="1"/>
</dbReference>
<reference evidence="10" key="1">
    <citation type="submission" date="2022-08" db="EMBL/GenBank/DDBJ databases">
        <authorList>
            <person name="Li F."/>
        </authorList>
    </citation>
    <scope>NUCLEOTIDE SEQUENCE</scope>
    <source>
        <strain evidence="10">MQZ15Z-1</strain>
    </source>
</reference>
<dbReference type="GO" id="GO:0043190">
    <property type="term" value="C:ATP-binding cassette (ABC) transporter complex"/>
    <property type="evidence" value="ECO:0007669"/>
    <property type="project" value="InterPro"/>
</dbReference>
<keyword evidence="3 8" id="KW-0813">Transport</keyword>
<dbReference type="AlphaFoldDB" id="A0A9X2P9D9"/>
<dbReference type="GO" id="GO:0022857">
    <property type="term" value="F:transmembrane transporter activity"/>
    <property type="evidence" value="ECO:0007669"/>
    <property type="project" value="InterPro"/>
</dbReference>
<keyword evidence="5 8" id="KW-0812">Transmembrane</keyword>
<proteinExistence type="inferred from homology"/>
<dbReference type="PANTHER" id="PTHR30614">
    <property type="entry name" value="MEMBRANE COMPONENT OF AMINO ACID ABC TRANSPORTER"/>
    <property type="match status" value="1"/>
</dbReference>
<evidence type="ECO:0000256" key="2">
    <source>
        <dbReference type="ARBA" id="ARBA00010072"/>
    </source>
</evidence>
<feature type="transmembrane region" description="Helical" evidence="8">
    <location>
        <begin position="161"/>
        <end position="178"/>
    </location>
</feature>
<evidence type="ECO:0000256" key="5">
    <source>
        <dbReference type="ARBA" id="ARBA00022692"/>
    </source>
</evidence>
<dbReference type="InterPro" id="IPR043429">
    <property type="entry name" value="ArtM/GltK/GlnP/TcyL/YhdX-like"/>
</dbReference>
<feature type="domain" description="ABC transmembrane type-1" evidence="9">
    <location>
        <begin position="18"/>
        <end position="207"/>
    </location>
</feature>
<dbReference type="NCBIfam" id="TIGR01726">
    <property type="entry name" value="HEQRo_perm_3TM"/>
    <property type="match status" value="1"/>
</dbReference>
<evidence type="ECO:0000256" key="3">
    <source>
        <dbReference type="ARBA" id="ARBA00022448"/>
    </source>
</evidence>
<protein>
    <submittedName>
        <fullName evidence="10">Amino acid ABC transporter permease</fullName>
    </submittedName>
</protein>
<dbReference type="PANTHER" id="PTHR30614:SF34">
    <property type="entry name" value="BLR6398 PROTEIN"/>
    <property type="match status" value="1"/>
</dbReference>
<evidence type="ECO:0000256" key="4">
    <source>
        <dbReference type="ARBA" id="ARBA00022475"/>
    </source>
</evidence>
<evidence type="ECO:0000313" key="10">
    <source>
        <dbReference type="EMBL" id="MCS0494456.1"/>
    </source>
</evidence>
<feature type="transmembrane region" description="Helical" evidence="8">
    <location>
        <begin position="54"/>
        <end position="75"/>
    </location>
</feature>
<dbReference type="InterPro" id="IPR000515">
    <property type="entry name" value="MetI-like"/>
</dbReference>
<dbReference type="CDD" id="cd06261">
    <property type="entry name" value="TM_PBP2"/>
    <property type="match status" value="1"/>
</dbReference>